<dbReference type="Gene3D" id="3.30.530.20">
    <property type="match status" value="1"/>
</dbReference>
<dbReference type="OrthoDB" id="9804759at2"/>
<dbReference type="Proteomes" id="UP000033562">
    <property type="component" value="Unassembled WGS sequence"/>
</dbReference>
<gene>
    <name evidence="3" type="ORF">NLO413_0378</name>
</gene>
<protein>
    <submittedName>
        <fullName evidence="3">Polyketide cyclase / dehydrase and lipid transport family protein</fullName>
    </submittedName>
</protein>
<dbReference type="InterPro" id="IPR005031">
    <property type="entry name" value="COQ10_START"/>
</dbReference>
<evidence type="ECO:0000313" key="4">
    <source>
        <dbReference type="Proteomes" id="UP000033562"/>
    </source>
</evidence>
<dbReference type="PANTHER" id="PTHR12901:SF10">
    <property type="entry name" value="COENZYME Q-BINDING PROTEIN COQ10, MITOCHONDRIAL"/>
    <property type="match status" value="1"/>
</dbReference>
<name>A0A0F3NLT5_9RICK</name>
<dbReference type="GO" id="GO:0045333">
    <property type="term" value="P:cellular respiration"/>
    <property type="evidence" value="ECO:0007669"/>
    <property type="project" value="InterPro"/>
</dbReference>
<dbReference type="InterPro" id="IPR023393">
    <property type="entry name" value="START-like_dom_sf"/>
</dbReference>
<dbReference type="PANTHER" id="PTHR12901">
    <property type="entry name" value="SPERM PROTEIN HOMOLOG"/>
    <property type="match status" value="1"/>
</dbReference>
<evidence type="ECO:0000313" key="3">
    <source>
        <dbReference type="EMBL" id="KJV69005.1"/>
    </source>
</evidence>
<dbReference type="PATRIC" id="fig|1359163.3.peg.368"/>
<organism evidence="3 4">
    <name type="scientific">Candidatus Neoehrlichia procyonis str. RAC413</name>
    <dbReference type="NCBI Taxonomy" id="1359163"/>
    <lineage>
        <taxon>Bacteria</taxon>
        <taxon>Pseudomonadati</taxon>
        <taxon>Pseudomonadota</taxon>
        <taxon>Alphaproteobacteria</taxon>
        <taxon>Rickettsiales</taxon>
        <taxon>Anaplasmataceae</taxon>
        <taxon>Candidatus Neoehrlichia</taxon>
    </lineage>
</organism>
<feature type="domain" description="Coenzyme Q-binding protein COQ10 START" evidence="2">
    <location>
        <begin position="17"/>
        <end position="142"/>
    </location>
</feature>
<dbReference type="CDD" id="cd07813">
    <property type="entry name" value="COQ10p_like"/>
    <property type="match status" value="1"/>
</dbReference>
<proteinExistence type="inferred from homology"/>
<dbReference type="STRING" id="1359163.NLO413_0378"/>
<dbReference type="InterPro" id="IPR044996">
    <property type="entry name" value="COQ10-like"/>
</dbReference>
<evidence type="ECO:0000259" key="2">
    <source>
        <dbReference type="Pfam" id="PF03364"/>
    </source>
</evidence>
<dbReference type="Pfam" id="PF03364">
    <property type="entry name" value="Polyketide_cyc"/>
    <property type="match status" value="1"/>
</dbReference>
<dbReference type="AlphaFoldDB" id="A0A0F3NLT5"/>
<comment type="similarity">
    <text evidence="1">Belongs to the ribosome association toxin RatA family.</text>
</comment>
<dbReference type="EMBL" id="LANX01000001">
    <property type="protein sequence ID" value="KJV69005.1"/>
    <property type="molecule type" value="Genomic_DNA"/>
</dbReference>
<reference evidence="3 4" key="1">
    <citation type="submission" date="2015-02" db="EMBL/GenBank/DDBJ databases">
        <title>Genome Sequencing of Rickettsiales.</title>
        <authorList>
            <person name="Daugherty S.C."/>
            <person name="Su Q."/>
            <person name="Abolude K."/>
            <person name="Beier-Sexton M."/>
            <person name="Carlyon J.A."/>
            <person name="Carter R."/>
            <person name="Day N.P."/>
            <person name="Dumler S.J."/>
            <person name="Dyachenko V."/>
            <person name="Godinez A."/>
            <person name="Kurtti T.J."/>
            <person name="Lichay M."/>
            <person name="Mullins K.E."/>
            <person name="Ott S."/>
            <person name="Pappas-Brown V."/>
            <person name="Paris D.H."/>
            <person name="Patel P."/>
            <person name="Richards A.L."/>
            <person name="Sadzewicz L."/>
            <person name="Sears K."/>
            <person name="Seidman D."/>
            <person name="Sengamalay N."/>
            <person name="Stenos J."/>
            <person name="Tallon L.J."/>
            <person name="Vincent G."/>
            <person name="Fraser C.M."/>
            <person name="Munderloh U."/>
            <person name="Dunning-Hotopp J.C."/>
        </authorList>
    </citation>
    <scope>NUCLEOTIDE SEQUENCE [LARGE SCALE GENOMIC DNA]</scope>
    <source>
        <strain evidence="3 4">RAC413</strain>
    </source>
</reference>
<sequence>MPNEYKFWSEDIVDFCATDLFSIVLDVEKYPDFLPWCTAVYIKNRGDKFIVADLIASFKGIRGSYSSYIRFCAPTSTDDGWIKIESIEGIFDFLYSNWVFIPCNSKKSLVRFCINCSFKYKALHSMFNFTSPIIQKNLILAFKNRASYLFNRDLNA</sequence>
<dbReference type="GO" id="GO:0048039">
    <property type="term" value="F:ubiquinone binding"/>
    <property type="evidence" value="ECO:0007669"/>
    <property type="project" value="InterPro"/>
</dbReference>
<dbReference type="SUPFAM" id="SSF55961">
    <property type="entry name" value="Bet v1-like"/>
    <property type="match status" value="1"/>
</dbReference>
<evidence type="ECO:0000256" key="1">
    <source>
        <dbReference type="ARBA" id="ARBA00008918"/>
    </source>
</evidence>
<dbReference type="RefSeq" id="WP_045808818.1">
    <property type="nucleotide sequence ID" value="NZ_LANX01000001.1"/>
</dbReference>
<accession>A0A0F3NLT5</accession>
<keyword evidence="4" id="KW-1185">Reference proteome</keyword>
<comment type="caution">
    <text evidence="3">The sequence shown here is derived from an EMBL/GenBank/DDBJ whole genome shotgun (WGS) entry which is preliminary data.</text>
</comment>